<accession>A0ABM4B8Y7</accession>
<evidence type="ECO:0000313" key="1">
    <source>
        <dbReference type="Proteomes" id="UP001652625"/>
    </source>
</evidence>
<proteinExistence type="predicted"/>
<gene>
    <name evidence="2" type="primary">LOC136075841</name>
</gene>
<dbReference type="Gene3D" id="3.30.70.1820">
    <property type="entry name" value="L1 transposable element, RRM domain"/>
    <property type="match status" value="1"/>
</dbReference>
<organism evidence="1 2">
    <name type="scientific">Hydra vulgaris</name>
    <name type="common">Hydra</name>
    <name type="synonym">Hydra attenuata</name>
    <dbReference type="NCBI Taxonomy" id="6087"/>
    <lineage>
        <taxon>Eukaryota</taxon>
        <taxon>Metazoa</taxon>
        <taxon>Cnidaria</taxon>
        <taxon>Hydrozoa</taxon>
        <taxon>Hydroidolina</taxon>
        <taxon>Anthoathecata</taxon>
        <taxon>Aplanulata</taxon>
        <taxon>Hydridae</taxon>
        <taxon>Hydra</taxon>
    </lineage>
</organism>
<dbReference type="PANTHER" id="PTHR11505">
    <property type="entry name" value="L1 TRANSPOSABLE ELEMENT-RELATED"/>
    <property type="match status" value="1"/>
</dbReference>
<sequence length="184" mass="22355">MIEHFTFKVTLKVELTQKETNELNEKLKNHIKENEKKVSSELFIDKIAELEDRSKRNNLRFEGFEEKENESWEESESKVKCFIKEKLNIKHDIQIERAHRTGKQKESGQKKRRTIDVKFLNYKDKEKILDHYKRLKLWNERIYLNDDYSERTIEKRKILFAKAKELRSSGKYAKVVYDKLITRD</sequence>
<dbReference type="GeneID" id="136075841"/>
<keyword evidence="1" id="KW-1185">Reference proteome</keyword>
<dbReference type="RefSeq" id="XP_065645350.1">
    <property type="nucleotide sequence ID" value="XM_065789278.1"/>
</dbReference>
<reference evidence="1" key="1">
    <citation type="submission" date="2025-05" db="UniProtKB">
        <authorList>
            <consortium name="RefSeq"/>
        </authorList>
    </citation>
    <scope>NUCLEOTIDE SEQUENCE [LARGE SCALE GENOMIC DNA]</scope>
</reference>
<reference evidence="2" key="2">
    <citation type="submission" date="2025-08" db="UniProtKB">
        <authorList>
            <consortium name="RefSeq"/>
        </authorList>
    </citation>
    <scope>IDENTIFICATION</scope>
</reference>
<evidence type="ECO:0000313" key="2">
    <source>
        <dbReference type="RefSeq" id="XP_065645350.1"/>
    </source>
</evidence>
<dbReference type="Proteomes" id="UP001652625">
    <property type="component" value="Chromosome 02"/>
</dbReference>
<name>A0ABM4B8Y7_HYDVU</name>
<dbReference type="InterPro" id="IPR004244">
    <property type="entry name" value="Transposase_22"/>
</dbReference>
<protein>
    <submittedName>
        <fullName evidence="2">Uncharacterized protein LOC136075841</fullName>
    </submittedName>
</protein>